<dbReference type="GO" id="GO:0006749">
    <property type="term" value="P:glutathione metabolic process"/>
    <property type="evidence" value="ECO:0007669"/>
    <property type="project" value="TreeGrafter"/>
</dbReference>
<evidence type="ECO:0000313" key="3">
    <source>
        <dbReference type="Proteomes" id="UP000377595"/>
    </source>
</evidence>
<dbReference type="Pfam" id="PF02538">
    <property type="entry name" value="Hydantoinase_B"/>
    <property type="match status" value="1"/>
</dbReference>
<dbReference type="PANTHER" id="PTHR11365">
    <property type="entry name" value="5-OXOPROLINASE RELATED"/>
    <property type="match status" value="1"/>
</dbReference>
<dbReference type="GO" id="GO:0017168">
    <property type="term" value="F:5-oxoprolinase (ATP-hydrolyzing) activity"/>
    <property type="evidence" value="ECO:0007669"/>
    <property type="project" value="TreeGrafter"/>
</dbReference>
<dbReference type="InterPro" id="IPR045079">
    <property type="entry name" value="Oxoprolinase-like"/>
</dbReference>
<dbReference type="InterPro" id="IPR003692">
    <property type="entry name" value="Hydantoinase_B"/>
</dbReference>
<dbReference type="EMBL" id="BLAF01000055">
    <property type="protein sequence ID" value="GES24708.1"/>
    <property type="molecule type" value="Genomic_DNA"/>
</dbReference>
<organism evidence="2 3">
    <name type="scientific">Acrocarpospora pleiomorpha</name>
    <dbReference type="NCBI Taxonomy" id="90975"/>
    <lineage>
        <taxon>Bacteria</taxon>
        <taxon>Bacillati</taxon>
        <taxon>Actinomycetota</taxon>
        <taxon>Actinomycetes</taxon>
        <taxon>Streptosporangiales</taxon>
        <taxon>Streptosporangiaceae</taxon>
        <taxon>Acrocarpospora</taxon>
    </lineage>
</organism>
<feature type="domain" description="Hydantoinase B/oxoprolinase" evidence="1">
    <location>
        <begin position="10"/>
        <end position="529"/>
    </location>
</feature>
<evidence type="ECO:0000259" key="1">
    <source>
        <dbReference type="Pfam" id="PF02538"/>
    </source>
</evidence>
<reference evidence="2 3" key="1">
    <citation type="submission" date="2019-10" db="EMBL/GenBank/DDBJ databases">
        <title>Whole genome shotgun sequence of Acrocarpospora pleiomorpha NBRC 16267.</title>
        <authorList>
            <person name="Ichikawa N."/>
            <person name="Kimura A."/>
            <person name="Kitahashi Y."/>
            <person name="Komaki H."/>
            <person name="Oguchi A."/>
        </authorList>
    </citation>
    <scope>NUCLEOTIDE SEQUENCE [LARGE SCALE GENOMIC DNA]</scope>
    <source>
        <strain evidence="2 3">NBRC 16267</strain>
    </source>
</reference>
<gene>
    <name evidence="2" type="ORF">Aple_076070</name>
</gene>
<dbReference type="PANTHER" id="PTHR11365:SF23">
    <property type="entry name" value="HYPOTHETICAL 5-OXOPROLINASE (EUROFUNG)-RELATED"/>
    <property type="match status" value="1"/>
</dbReference>
<name>A0A5M3Y1V8_9ACTN</name>
<accession>A0A5M3Y1V8</accession>
<dbReference type="OrthoDB" id="102473at2"/>
<proteinExistence type="predicted"/>
<keyword evidence="3" id="KW-1185">Reference proteome</keyword>
<dbReference type="Proteomes" id="UP000377595">
    <property type="component" value="Unassembled WGS sequence"/>
</dbReference>
<protein>
    <submittedName>
        <fullName evidence="2">5-oxoprolinase</fullName>
    </submittedName>
</protein>
<sequence length="564" mass="59757">MRIADDKVYDPFDLEIVREYVQAATEEMFAVTLRSSQSTMIYEVLDFAVGITDVHGRPVSQGAGLAILPAIFGEVVRGALLQYPIDRLVEGDILISNDPYAPGGTHLNDFCLLMPVFFDGEVVGFAANKAHWIDVGGKEPGSTPVDAAEMFEEGIRVPWMKAFRAGALDESLARLLAANSRAPSAVVGDLHAQAASVRTGARRVQEICARYGPDTYFVSLDRLISETAQRSRAALAEVPHGTWRAEQTIEIGGETAVARVSVAIDDDGMTCDFTGTDPQLVRASINLAGSGLLQACSTVFQAAIGPDVPINAGTYEPLRVVCPQGTFLTAQSPAALSLYFQAIAVAADLVWKALSHVIPERLPAGHFLFGGILVLSGPAPGGGVFVMAEPNPGGWGAGVGADGERALVSLHGGDTLNVPVEVVEQRYPVLIERYGYDTSPGGAGQWRGGEGIVRACRVLSDWAMATPMGDHRTVPTWGSEGGQNGTFNRTEVHRADGTTETHVASVRLMLGEGDVICTVTGKGGGWGDPRRRDPDLVRRDVRDGFVTAADASAIYGVTVDGASL</sequence>
<dbReference type="AlphaFoldDB" id="A0A5M3Y1V8"/>
<dbReference type="GO" id="GO:0005829">
    <property type="term" value="C:cytosol"/>
    <property type="evidence" value="ECO:0007669"/>
    <property type="project" value="TreeGrafter"/>
</dbReference>
<comment type="caution">
    <text evidence="2">The sequence shown here is derived from an EMBL/GenBank/DDBJ whole genome shotgun (WGS) entry which is preliminary data.</text>
</comment>
<evidence type="ECO:0000313" key="2">
    <source>
        <dbReference type="EMBL" id="GES24708.1"/>
    </source>
</evidence>
<dbReference type="RefSeq" id="WP_155349528.1">
    <property type="nucleotide sequence ID" value="NZ_BAAAHM010000045.1"/>
</dbReference>